<dbReference type="STRING" id="1094715.GCA_000236165_02058"/>
<keyword evidence="2" id="KW-1185">Reference proteome</keyword>
<name>A0A377GBD7_9GAMM</name>
<dbReference type="InterPro" id="IPR014721">
    <property type="entry name" value="Ribsml_uS5_D2-typ_fold_subgr"/>
</dbReference>
<dbReference type="Proteomes" id="UP000254554">
    <property type="component" value="Unassembled WGS sequence"/>
</dbReference>
<dbReference type="EMBL" id="UGGT01000001">
    <property type="protein sequence ID" value="STO22126.1"/>
    <property type="molecule type" value="Genomic_DNA"/>
</dbReference>
<sequence>MMSMLGFKVCIPAKCILSGEFINNQKGYAIISPFERYKLVLKYYPNEIKTIRTITGEGFNSTQIILWSVISRALELLGKECSLLTGYFELNCNIPPCNGLGFFAALYYAVAEWLVYYGLMQRSNLFDFTLKLESSLRASSNGADIAGVMSPSLIMYSYSREIKKLNPTWHPHLYISSTKETTISDDCMQKINEMRLLEPSKAALVDEKMITSSIETRHALESNQKYRLFLLADALNLANECYFEWGLISERVKNHIDILKKYALACKIIEAGYGGYVLSLWKQEPTVDLPFKLYRVNI</sequence>
<dbReference type="InterPro" id="IPR036554">
    <property type="entry name" value="GHMP_kinase_C_sf"/>
</dbReference>
<dbReference type="SUPFAM" id="SSF54211">
    <property type="entry name" value="Ribosomal protein S5 domain 2-like"/>
    <property type="match status" value="1"/>
</dbReference>
<keyword evidence="1" id="KW-0808">Transferase</keyword>
<accession>A0A377GBD7</accession>
<keyword evidence="1" id="KW-0418">Kinase</keyword>
<evidence type="ECO:0000313" key="1">
    <source>
        <dbReference type="EMBL" id="STO22126.1"/>
    </source>
</evidence>
<proteinExistence type="predicted"/>
<protein>
    <submittedName>
        <fullName evidence="1">Mevalonate kinase</fullName>
    </submittedName>
</protein>
<evidence type="ECO:0000313" key="2">
    <source>
        <dbReference type="Proteomes" id="UP000254554"/>
    </source>
</evidence>
<dbReference type="Gene3D" id="3.30.230.10">
    <property type="match status" value="1"/>
</dbReference>
<dbReference type="GO" id="GO:0016301">
    <property type="term" value="F:kinase activity"/>
    <property type="evidence" value="ECO:0007669"/>
    <property type="project" value="UniProtKB-KW"/>
</dbReference>
<dbReference type="InterPro" id="IPR020568">
    <property type="entry name" value="Ribosomal_Su5_D2-typ_SF"/>
</dbReference>
<reference evidence="1 2" key="1">
    <citation type="submission" date="2018-06" db="EMBL/GenBank/DDBJ databases">
        <authorList>
            <consortium name="Pathogen Informatics"/>
            <person name="Doyle S."/>
        </authorList>
    </citation>
    <scope>NUCLEOTIDE SEQUENCE [LARGE SCALE GENOMIC DNA]</scope>
    <source>
        <strain evidence="1 2">NCTC11370</strain>
    </source>
</reference>
<dbReference type="AlphaFoldDB" id="A0A377GBD7"/>
<dbReference type="Gene3D" id="3.30.70.890">
    <property type="entry name" value="GHMP kinase, C-terminal domain"/>
    <property type="match status" value="1"/>
</dbReference>
<gene>
    <name evidence="1" type="ORF">NCTC11370_02211</name>
</gene>
<dbReference type="SUPFAM" id="SSF55060">
    <property type="entry name" value="GHMP Kinase, C-terminal domain"/>
    <property type="match status" value="1"/>
</dbReference>
<organism evidence="1 2">
    <name type="scientific">Fluoribacter dumoffii</name>
    <dbReference type="NCBI Taxonomy" id="463"/>
    <lineage>
        <taxon>Bacteria</taxon>
        <taxon>Pseudomonadati</taxon>
        <taxon>Pseudomonadota</taxon>
        <taxon>Gammaproteobacteria</taxon>
        <taxon>Legionellales</taxon>
        <taxon>Legionellaceae</taxon>
        <taxon>Fluoribacter</taxon>
    </lineage>
</organism>